<accession>A0A1H9KRA2</accession>
<keyword evidence="3 9" id="KW-0812">Transmembrane</keyword>
<feature type="domain" description="CNNM transmembrane" evidence="12">
    <location>
        <begin position="1"/>
        <end position="203"/>
    </location>
</feature>
<dbReference type="PANTHER" id="PTHR43099:SF5">
    <property type="entry name" value="HLYC_CORC FAMILY TRANSPORTER"/>
    <property type="match status" value="1"/>
</dbReference>
<dbReference type="SMART" id="SM00116">
    <property type="entry name" value="CBS"/>
    <property type="match status" value="2"/>
</dbReference>
<evidence type="ECO:0000256" key="8">
    <source>
        <dbReference type="PROSITE-ProRule" id="PRU00703"/>
    </source>
</evidence>
<keyword evidence="4" id="KW-0677">Repeat</keyword>
<protein>
    <submittedName>
        <fullName evidence="13">Hemolysin, contains CBS domains</fullName>
    </submittedName>
</protein>
<dbReference type="Pfam" id="PF01595">
    <property type="entry name" value="CNNM"/>
    <property type="match status" value="1"/>
</dbReference>
<keyword evidence="6 8" id="KW-0129">CBS domain</keyword>
<evidence type="ECO:0000256" key="4">
    <source>
        <dbReference type="ARBA" id="ARBA00022737"/>
    </source>
</evidence>
<keyword evidence="14" id="KW-1185">Reference proteome</keyword>
<feature type="transmembrane region" description="Helical" evidence="10">
    <location>
        <begin position="104"/>
        <end position="124"/>
    </location>
</feature>
<evidence type="ECO:0000259" key="12">
    <source>
        <dbReference type="PROSITE" id="PS51846"/>
    </source>
</evidence>
<feature type="domain" description="CBS" evidence="11">
    <location>
        <begin position="222"/>
        <end position="285"/>
    </location>
</feature>
<feature type="transmembrane region" description="Helical" evidence="10">
    <location>
        <begin position="6"/>
        <end position="28"/>
    </location>
</feature>
<dbReference type="OrthoDB" id="9798188at2"/>
<keyword evidence="2" id="KW-1003">Cell membrane</keyword>
<evidence type="ECO:0000313" key="14">
    <source>
        <dbReference type="Proteomes" id="UP000199233"/>
    </source>
</evidence>
<dbReference type="PROSITE" id="PS51371">
    <property type="entry name" value="CBS"/>
    <property type="match status" value="2"/>
</dbReference>
<dbReference type="Pfam" id="PF03471">
    <property type="entry name" value="CorC_HlyC"/>
    <property type="match status" value="1"/>
</dbReference>
<feature type="transmembrane region" description="Helical" evidence="10">
    <location>
        <begin position="136"/>
        <end position="158"/>
    </location>
</feature>
<evidence type="ECO:0000256" key="10">
    <source>
        <dbReference type="SAM" id="Phobius"/>
    </source>
</evidence>
<dbReference type="EMBL" id="FOFS01000014">
    <property type="protein sequence ID" value="SER01457.1"/>
    <property type="molecule type" value="Genomic_DNA"/>
</dbReference>
<dbReference type="SUPFAM" id="SSF56176">
    <property type="entry name" value="FAD-binding/transporter-associated domain-like"/>
    <property type="match status" value="1"/>
</dbReference>
<feature type="domain" description="CBS" evidence="11">
    <location>
        <begin position="288"/>
        <end position="345"/>
    </location>
</feature>
<evidence type="ECO:0000256" key="2">
    <source>
        <dbReference type="ARBA" id="ARBA00022475"/>
    </source>
</evidence>
<comment type="subcellular location">
    <subcellularLocation>
        <location evidence="1">Cell membrane</location>
        <topology evidence="1">Multi-pass membrane protein</topology>
    </subcellularLocation>
</comment>
<dbReference type="InterPro" id="IPR044751">
    <property type="entry name" value="Ion_transp-like_CBS"/>
</dbReference>
<dbReference type="SUPFAM" id="SSF54631">
    <property type="entry name" value="CBS-domain pair"/>
    <property type="match status" value="1"/>
</dbReference>
<dbReference type="CDD" id="cd04590">
    <property type="entry name" value="CBS_pair_CorC_HlyC_assoc"/>
    <property type="match status" value="1"/>
</dbReference>
<dbReference type="GO" id="GO:0050660">
    <property type="term" value="F:flavin adenine dinucleotide binding"/>
    <property type="evidence" value="ECO:0007669"/>
    <property type="project" value="InterPro"/>
</dbReference>
<gene>
    <name evidence="13" type="ORF">SAMN04488038_1142</name>
</gene>
<dbReference type="Proteomes" id="UP000199233">
    <property type="component" value="Unassembled WGS sequence"/>
</dbReference>
<name>A0A1H9KRA2_9GAMM</name>
<sequence>MNDFSLILLALLLVFVNGFFVAAEFALVKLRITQAEDLAEEHGLLGRTLLKVRTQLDAHLSACQLGITLASLGLGWLGEPAFSRLLTPLLISLGVDSPELQHSLAVAIAFSLISYLHIVLGELAPKSFAIREAETLSLWAALPLFAFHWLMKPFILVLNGSAVLLLKRFGVELAEEGTEPHSAEEIKKLLADSHRHGELGSQQAQAMSRTLELPELSVGELMRPLFDLVSVDIRDGFADSIATIARHRYSRYAVRDSAQDDHYIGLIHVRDLFAALQENPQLADLRPLLREIPVVPREEPAQRLFRRFRRGLPHLALVSDEIGRVVGFITLEHILEAIFGRMQDEFRRARSDWAEVGPQSFEGPGWLPIYTLERLLERDIEAPQADTIGGLVMQVLDRLPQNGDVLDHDDLHIEVLEVAGPRIGRLRVSERRSSEDDERGG</sequence>
<dbReference type="InterPro" id="IPR046342">
    <property type="entry name" value="CBS_dom_sf"/>
</dbReference>
<dbReference type="InterPro" id="IPR036318">
    <property type="entry name" value="FAD-bd_PCMH-like_sf"/>
</dbReference>
<dbReference type="STRING" id="489703.SAMN04488038_1142"/>
<reference evidence="13 14" key="1">
    <citation type="submission" date="2016-10" db="EMBL/GenBank/DDBJ databases">
        <authorList>
            <person name="de Groot N.N."/>
        </authorList>
    </citation>
    <scope>NUCLEOTIDE SEQUENCE [LARGE SCALE GENOMIC DNA]</scope>
    <source>
        <strain evidence="13 14">DSM 25927</strain>
    </source>
</reference>
<evidence type="ECO:0000256" key="9">
    <source>
        <dbReference type="PROSITE-ProRule" id="PRU01193"/>
    </source>
</evidence>
<dbReference type="RefSeq" id="WP_093288793.1">
    <property type="nucleotide sequence ID" value="NZ_FOFS01000014.1"/>
</dbReference>
<evidence type="ECO:0000256" key="5">
    <source>
        <dbReference type="ARBA" id="ARBA00022989"/>
    </source>
</evidence>
<evidence type="ECO:0000259" key="11">
    <source>
        <dbReference type="PROSITE" id="PS51371"/>
    </source>
</evidence>
<dbReference type="PROSITE" id="PS51846">
    <property type="entry name" value="CNNM"/>
    <property type="match status" value="1"/>
</dbReference>
<evidence type="ECO:0000256" key="1">
    <source>
        <dbReference type="ARBA" id="ARBA00004651"/>
    </source>
</evidence>
<feature type="transmembrane region" description="Helical" evidence="10">
    <location>
        <begin position="56"/>
        <end position="77"/>
    </location>
</feature>
<dbReference type="InterPro" id="IPR016169">
    <property type="entry name" value="FAD-bd_PCMH_sub2"/>
</dbReference>
<dbReference type="Gene3D" id="3.10.580.10">
    <property type="entry name" value="CBS-domain"/>
    <property type="match status" value="1"/>
</dbReference>
<keyword evidence="7 9" id="KW-0472">Membrane</keyword>
<evidence type="ECO:0000256" key="3">
    <source>
        <dbReference type="ARBA" id="ARBA00022692"/>
    </source>
</evidence>
<dbReference type="GO" id="GO:0005886">
    <property type="term" value="C:plasma membrane"/>
    <property type="evidence" value="ECO:0007669"/>
    <property type="project" value="UniProtKB-SubCell"/>
</dbReference>
<dbReference type="Pfam" id="PF00571">
    <property type="entry name" value="CBS"/>
    <property type="match status" value="2"/>
</dbReference>
<dbReference type="AlphaFoldDB" id="A0A1H9KRA2"/>
<evidence type="ECO:0000313" key="13">
    <source>
        <dbReference type="EMBL" id="SER01457.1"/>
    </source>
</evidence>
<proteinExistence type="predicted"/>
<keyword evidence="5 9" id="KW-1133">Transmembrane helix</keyword>
<dbReference type="PANTHER" id="PTHR43099">
    <property type="entry name" value="UPF0053 PROTEIN YRKA"/>
    <property type="match status" value="1"/>
</dbReference>
<dbReference type="InterPro" id="IPR002550">
    <property type="entry name" value="CNNM"/>
</dbReference>
<dbReference type="InterPro" id="IPR005170">
    <property type="entry name" value="Transptr-assoc_dom"/>
</dbReference>
<dbReference type="InterPro" id="IPR000644">
    <property type="entry name" value="CBS_dom"/>
</dbReference>
<evidence type="ECO:0000256" key="7">
    <source>
        <dbReference type="ARBA" id="ARBA00023136"/>
    </source>
</evidence>
<dbReference type="SMART" id="SM01091">
    <property type="entry name" value="CorC_HlyC"/>
    <property type="match status" value="1"/>
</dbReference>
<organism evidence="13 14">
    <name type="scientific">Solimonas aquatica</name>
    <dbReference type="NCBI Taxonomy" id="489703"/>
    <lineage>
        <taxon>Bacteria</taxon>
        <taxon>Pseudomonadati</taxon>
        <taxon>Pseudomonadota</taxon>
        <taxon>Gammaproteobacteria</taxon>
        <taxon>Nevskiales</taxon>
        <taxon>Nevskiaceae</taxon>
        <taxon>Solimonas</taxon>
    </lineage>
</organism>
<evidence type="ECO:0000256" key="6">
    <source>
        <dbReference type="ARBA" id="ARBA00023122"/>
    </source>
</evidence>
<dbReference type="InterPro" id="IPR051676">
    <property type="entry name" value="UPF0053_domain"/>
</dbReference>
<dbReference type="Gene3D" id="3.30.465.10">
    <property type="match status" value="1"/>
</dbReference>